<evidence type="ECO:0000256" key="4">
    <source>
        <dbReference type="ARBA" id="ARBA00022989"/>
    </source>
</evidence>
<dbReference type="PROSITE" id="PS50216">
    <property type="entry name" value="DHHC"/>
    <property type="match status" value="1"/>
</dbReference>
<gene>
    <name evidence="13" type="ORF">Malapachy_2368</name>
</gene>
<dbReference type="Pfam" id="PF01529">
    <property type="entry name" value="DHHC"/>
    <property type="match status" value="1"/>
</dbReference>
<evidence type="ECO:0000256" key="6">
    <source>
        <dbReference type="ARBA" id="ARBA00023139"/>
    </source>
</evidence>
<protein>
    <recommendedName>
        <fullName evidence="10">Palmitoyltransferase</fullName>
        <ecNumber evidence="10">2.3.1.225</ecNumber>
    </recommendedName>
</protein>
<evidence type="ECO:0000256" key="11">
    <source>
        <dbReference type="SAM" id="MobiDB-lite"/>
    </source>
</evidence>
<dbReference type="OrthoDB" id="9909019at2759"/>
<comment type="domain">
    <text evidence="10">The DHHC domain is required for palmitoyltransferase activity.</text>
</comment>
<dbReference type="EC" id="2.3.1.225" evidence="10"/>
<organism evidence="13 14">
    <name type="scientific">Malassezia pachydermatis</name>
    <dbReference type="NCBI Taxonomy" id="77020"/>
    <lineage>
        <taxon>Eukaryota</taxon>
        <taxon>Fungi</taxon>
        <taxon>Dikarya</taxon>
        <taxon>Basidiomycota</taxon>
        <taxon>Ustilaginomycotina</taxon>
        <taxon>Malasseziomycetes</taxon>
        <taxon>Malasseziales</taxon>
        <taxon>Malasseziaceae</taxon>
        <taxon>Malassezia</taxon>
    </lineage>
</organism>
<dbReference type="InterPro" id="IPR001594">
    <property type="entry name" value="Palmitoyltrfase_DHHC"/>
</dbReference>
<evidence type="ECO:0000259" key="12">
    <source>
        <dbReference type="Pfam" id="PF01529"/>
    </source>
</evidence>
<evidence type="ECO:0000256" key="3">
    <source>
        <dbReference type="ARBA" id="ARBA00022692"/>
    </source>
</evidence>
<evidence type="ECO:0000313" key="14">
    <source>
        <dbReference type="Proteomes" id="UP000037751"/>
    </source>
</evidence>
<reference evidence="13 14" key="1">
    <citation type="submission" date="2015-07" db="EMBL/GenBank/DDBJ databases">
        <title>Draft Genome Sequence of Malassezia furfur CBS1878 and Malassezia pachydermatis CBS1879.</title>
        <authorList>
            <person name="Triana S."/>
            <person name="Ohm R."/>
            <person name="Gonzalez A."/>
            <person name="DeCock H."/>
            <person name="Restrepo S."/>
            <person name="Celis A."/>
        </authorList>
    </citation>
    <scope>NUCLEOTIDE SEQUENCE [LARGE SCALE GENOMIC DNA]</scope>
    <source>
        <strain evidence="13 14">CBS 1879</strain>
    </source>
</reference>
<comment type="caution">
    <text evidence="13">The sequence shown here is derived from an EMBL/GenBank/DDBJ whole genome shotgun (WGS) entry which is preliminary data.</text>
</comment>
<dbReference type="GO" id="GO:0016020">
    <property type="term" value="C:membrane"/>
    <property type="evidence" value="ECO:0007669"/>
    <property type="project" value="UniProtKB-SubCell"/>
</dbReference>
<sequence length="317" mass="36587">MNLESSEPSPMDKAEQKKADLSVTFRFCKKCKYIRLANAIAHLPPELRQREKANRRNRILELRRQASQQENSETLIPDISHPPSLFEDEDDEGEYEISQWLGEKESEMMVLPPKPERAHHCRTCKACVLKFDHHCPWINQCVGLGNERYFILFMCWFALGTLIFTAAGWRLALLALRKPKAWPSTLVPRVVYLALIAKSAIMGMAVFILACWHLHLVMQGETSVENQDNGNYRKMAKERNDTFQNVYDLGSIRNLQIFFNVGPGMAYQYYTLFLPIHIEPYSDGWHWAKRKGFGGHHMGISRDEEFTDDEGDPILPG</sequence>
<keyword evidence="8 10" id="KW-0012">Acyltransferase</keyword>
<feature type="transmembrane region" description="Helical" evidence="10">
    <location>
        <begin position="190"/>
        <end position="215"/>
    </location>
</feature>
<feature type="compositionally biased region" description="Polar residues" evidence="11">
    <location>
        <begin position="65"/>
        <end position="74"/>
    </location>
</feature>
<dbReference type="AlphaFoldDB" id="A0A0M8MWG3"/>
<comment type="similarity">
    <text evidence="10">Belongs to the DHHC palmitoyltransferase family.</text>
</comment>
<feature type="domain" description="Palmitoyltransferase DHHC" evidence="12">
    <location>
        <begin position="114"/>
        <end position="227"/>
    </location>
</feature>
<keyword evidence="14" id="KW-1185">Reference proteome</keyword>
<dbReference type="RefSeq" id="XP_017993316.1">
    <property type="nucleotide sequence ID" value="XM_018136859.1"/>
</dbReference>
<evidence type="ECO:0000256" key="5">
    <source>
        <dbReference type="ARBA" id="ARBA00023136"/>
    </source>
</evidence>
<accession>A0A0M8MWG3</accession>
<keyword evidence="3 10" id="KW-0812">Transmembrane</keyword>
<comment type="subcellular location">
    <subcellularLocation>
        <location evidence="1">Membrane</location>
        <topology evidence="1">Multi-pass membrane protein</topology>
    </subcellularLocation>
</comment>
<keyword evidence="2 10" id="KW-0808">Transferase</keyword>
<keyword evidence="6" id="KW-0564">Palmitate</keyword>
<dbReference type="InterPro" id="IPR039859">
    <property type="entry name" value="PFA4/ZDH16/20/ERF2-like"/>
</dbReference>
<feature type="transmembrane region" description="Helical" evidence="10">
    <location>
        <begin position="149"/>
        <end position="169"/>
    </location>
</feature>
<dbReference type="GeneID" id="28728734"/>
<evidence type="ECO:0000256" key="8">
    <source>
        <dbReference type="ARBA" id="ARBA00023315"/>
    </source>
</evidence>
<dbReference type="GO" id="GO:0019706">
    <property type="term" value="F:protein-cysteine S-palmitoyltransferase activity"/>
    <property type="evidence" value="ECO:0007669"/>
    <property type="project" value="UniProtKB-EC"/>
</dbReference>
<dbReference type="STRING" id="77020.A0A0M8MWG3"/>
<evidence type="ECO:0000256" key="9">
    <source>
        <dbReference type="ARBA" id="ARBA00048048"/>
    </source>
</evidence>
<keyword evidence="5 10" id="KW-0472">Membrane</keyword>
<dbReference type="VEuPathDB" id="FungiDB:Malapachy_2368"/>
<evidence type="ECO:0000256" key="1">
    <source>
        <dbReference type="ARBA" id="ARBA00004141"/>
    </source>
</evidence>
<comment type="catalytic activity">
    <reaction evidence="9 10">
        <text>L-cysteinyl-[protein] + hexadecanoyl-CoA = S-hexadecanoyl-L-cysteinyl-[protein] + CoA</text>
        <dbReference type="Rhea" id="RHEA:36683"/>
        <dbReference type="Rhea" id="RHEA-COMP:10131"/>
        <dbReference type="Rhea" id="RHEA-COMP:11032"/>
        <dbReference type="ChEBI" id="CHEBI:29950"/>
        <dbReference type="ChEBI" id="CHEBI:57287"/>
        <dbReference type="ChEBI" id="CHEBI:57379"/>
        <dbReference type="ChEBI" id="CHEBI:74151"/>
        <dbReference type="EC" id="2.3.1.225"/>
    </reaction>
</comment>
<dbReference type="PANTHER" id="PTHR12246">
    <property type="entry name" value="PALMITOYLTRANSFERASE ZDHHC16"/>
    <property type="match status" value="1"/>
</dbReference>
<dbReference type="EMBL" id="LGAV01000002">
    <property type="protein sequence ID" value="KOS15684.1"/>
    <property type="molecule type" value="Genomic_DNA"/>
</dbReference>
<evidence type="ECO:0000313" key="13">
    <source>
        <dbReference type="EMBL" id="KOS15684.1"/>
    </source>
</evidence>
<keyword evidence="7" id="KW-0449">Lipoprotein</keyword>
<evidence type="ECO:0000256" key="7">
    <source>
        <dbReference type="ARBA" id="ARBA00023288"/>
    </source>
</evidence>
<keyword evidence="4 10" id="KW-1133">Transmembrane helix</keyword>
<dbReference type="Proteomes" id="UP000037751">
    <property type="component" value="Unassembled WGS sequence"/>
</dbReference>
<evidence type="ECO:0000256" key="2">
    <source>
        <dbReference type="ARBA" id="ARBA00022679"/>
    </source>
</evidence>
<evidence type="ECO:0000256" key="10">
    <source>
        <dbReference type="RuleBase" id="RU079119"/>
    </source>
</evidence>
<feature type="region of interest" description="Disordered" evidence="11">
    <location>
        <begin position="63"/>
        <end position="83"/>
    </location>
</feature>
<proteinExistence type="inferred from homology"/>
<name>A0A0M8MWG3_9BASI</name>